<dbReference type="AlphaFoldDB" id="A0A7W7PYQ1"/>
<feature type="region of interest" description="N-terminal hotdog fold" evidence="4">
    <location>
        <begin position="147"/>
        <end position="272"/>
    </location>
</feature>
<dbReference type="Pfam" id="PF08659">
    <property type="entry name" value="KR"/>
    <property type="match status" value="1"/>
</dbReference>
<protein>
    <submittedName>
        <fullName evidence="6">Acyl transferase domain-containing protein</fullName>
    </submittedName>
</protein>
<keyword evidence="3" id="KW-0511">Multifunctional enzyme</keyword>
<evidence type="ECO:0000256" key="3">
    <source>
        <dbReference type="ARBA" id="ARBA00023268"/>
    </source>
</evidence>
<dbReference type="PANTHER" id="PTHR43775">
    <property type="entry name" value="FATTY ACID SYNTHASE"/>
    <property type="match status" value="1"/>
</dbReference>
<keyword evidence="2 6" id="KW-0808">Transferase</keyword>
<dbReference type="InterPro" id="IPR055123">
    <property type="entry name" value="SpnB-like_Rossmann"/>
</dbReference>
<dbReference type="RefSeq" id="WP_184830006.1">
    <property type="nucleotide sequence ID" value="NZ_JACHJI010000060.1"/>
</dbReference>
<dbReference type="InterPro" id="IPR049551">
    <property type="entry name" value="PKS_DH_C"/>
</dbReference>
<keyword evidence="7" id="KW-1185">Reference proteome</keyword>
<proteinExistence type="predicted"/>
<comment type="caution">
    <text evidence="6">The sequence shown here is derived from an EMBL/GenBank/DDBJ whole genome shotgun (WGS) entry which is preliminary data.</text>
</comment>
<dbReference type="EMBL" id="JACHJI010000060">
    <property type="protein sequence ID" value="MBB4903772.1"/>
    <property type="molecule type" value="Genomic_DNA"/>
</dbReference>
<dbReference type="InterPro" id="IPR016035">
    <property type="entry name" value="Acyl_Trfase/lysoPLipase"/>
</dbReference>
<reference evidence="6 7" key="1">
    <citation type="submission" date="2020-08" db="EMBL/GenBank/DDBJ databases">
        <title>Genomic Encyclopedia of Type Strains, Phase III (KMG-III): the genomes of soil and plant-associated and newly described type strains.</title>
        <authorList>
            <person name="Whitman W."/>
        </authorList>
    </citation>
    <scope>NUCLEOTIDE SEQUENCE [LARGE SCALE GENOMIC DNA]</scope>
    <source>
        <strain evidence="6 7">CECT 3273</strain>
    </source>
</reference>
<feature type="active site" description="Proton acceptor; for dehydratase activity" evidence="4">
    <location>
        <position position="179"/>
    </location>
</feature>
<evidence type="ECO:0000313" key="6">
    <source>
        <dbReference type="EMBL" id="MBB4903772.1"/>
    </source>
</evidence>
<feature type="non-terminal residue" evidence="6">
    <location>
        <position position="1"/>
    </location>
</feature>
<dbReference type="PANTHER" id="PTHR43775:SF51">
    <property type="entry name" value="INACTIVE PHENOLPHTHIOCEROL SYNTHESIS POLYKETIDE SYNTHASE TYPE I PKS1-RELATED"/>
    <property type="match status" value="1"/>
</dbReference>
<dbReference type="InterPro" id="IPR013968">
    <property type="entry name" value="PKS_KR"/>
</dbReference>
<dbReference type="Gene3D" id="3.40.50.720">
    <property type="entry name" value="NAD(P)-binding Rossmann-like Domain"/>
    <property type="match status" value="1"/>
</dbReference>
<dbReference type="SUPFAM" id="SSF51735">
    <property type="entry name" value="NAD(P)-binding Rossmann-fold domains"/>
    <property type="match status" value="2"/>
</dbReference>
<feature type="region of interest" description="C-terminal hotdog fold" evidence="4">
    <location>
        <begin position="284"/>
        <end position="422"/>
    </location>
</feature>
<dbReference type="Pfam" id="PF14765">
    <property type="entry name" value="PS-DH"/>
    <property type="match status" value="1"/>
</dbReference>
<dbReference type="Gene3D" id="3.10.129.110">
    <property type="entry name" value="Polyketide synthase dehydratase"/>
    <property type="match status" value="1"/>
</dbReference>
<dbReference type="GO" id="GO:0004312">
    <property type="term" value="F:fatty acid synthase activity"/>
    <property type="evidence" value="ECO:0007669"/>
    <property type="project" value="TreeGrafter"/>
</dbReference>
<sequence>PAIPIVSTLTGVAADAEELTSPEYWVRHVRESVRFADAVGTLSGEGIATFVEVGPGGTLSALGQETASEAVFVPVLRADRPEESALVSAVAQVCTRGVTVDWAAFFAGSGARRVDLPTYAFQHQRYWLDAPTEIGDVTAAGLGPAEHPLLGAATALGGRDGALLTGRLSVRTHPWLADHAVLGSILLPGTAFLELAVRAGDEVGCSSVEELTLEAPLVLSEDDTVRLQVWVGAEDESGRRELTLYSSSDDTEDGRSWTRHATGVLRADEDHGGTPLTEWPPAGAKVVELDGFYDRLADGGFAYGPVFQGLRAAWRHGDEVFAEVALPEGVDAGGFGLHPALLDAALHATGLVDGTDDDAGAPGLPFAWSGVRLHASGATTLRVRLSPAGADAVALTVADGSGAPVATVDALVVRAVSPDALGAARRLESLFRLDWVPAPASAGRNGSVAEFADWNGVRSALDAGETLPDNVVVRCAGSEDGTAVHQRVHAVLELVQGWLADERCAASRLVLVTRGAVAISTGQDAPDLAAAAIWGLIRSAQSENPDRFVLVDVDNEDDWTSALTTGEPQLVVRDGRTLVARLARIRPEVGSEVVFGPDSSVLVTGASGMLGGLVARHLVVRHGVRRLVLASRRGQVGALYEELVGLGAEVAVVACDVADRGAVAVLLAEHPVTA</sequence>
<dbReference type="InterPro" id="IPR050091">
    <property type="entry name" value="PKS_NRPS_Biosynth_Enz"/>
</dbReference>
<dbReference type="InterPro" id="IPR036291">
    <property type="entry name" value="NAD(P)-bd_dom_sf"/>
</dbReference>
<dbReference type="SMART" id="SM00826">
    <property type="entry name" value="PKS_DH"/>
    <property type="match status" value="1"/>
</dbReference>
<evidence type="ECO:0000256" key="2">
    <source>
        <dbReference type="ARBA" id="ARBA00022679"/>
    </source>
</evidence>
<dbReference type="Gene3D" id="3.40.50.11460">
    <property type="match status" value="1"/>
</dbReference>
<organism evidence="6 7">
    <name type="scientific">Streptomyces griseomycini</name>
    <dbReference type="NCBI Taxonomy" id="66895"/>
    <lineage>
        <taxon>Bacteria</taxon>
        <taxon>Bacillati</taxon>
        <taxon>Actinomycetota</taxon>
        <taxon>Actinomycetes</taxon>
        <taxon>Kitasatosporales</taxon>
        <taxon>Streptomycetaceae</taxon>
        <taxon>Streptomyces</taxon>
    </lineage>
</organism>
<dbReference type="InterPro" id="IPR049552">
    <property type="entry name" value="PKS_DH_N"/>
</dbReference>
<dbReference type="Proteomes" id="UP000579523">
    <property type="component" value="Unassembled WGS sequence"/>
</dbReference>
<evidence type="ECO:0000256" key="4">
    <source>
        <dbReference type="PROSITE-ProRule" id="PRU01363"/>
    </source>
</evidence>
<dbReference type="InterPro" id="IPR001227">
    <property type="entry name" value="Ac_transferase_dom_sf"/>
</dbReference>
<feature type="active site" description="Proton donor; for dehydratase activity" evidence="4">
    <location>
        <position position="343"/>
    </location>
</feature>
<dbReference type="GO" id="GO:0006633">
    <property type="term" value="P:fatty acid biosynthetic process"/>
    <property type="evidence" value="ECO:0007669"/>
    <property type="project" value="TreeGrafter"/>
</dbReference>
<dbReference type="Pfam" id="PF21089">
    <property type="entry name" value="PKS_DH_N"/>
    <property type="match status" value="1"/>
</dbReference>
<feature type="domain" description="PKS/mFAS DH" evidence="5">
    <location>
        <begin position="147"/>
        <end position="422"/>
    </location>
</feature>
<dbReference type="Gene3D" id="3.30.70.3290">
    <property type="match status" value="1"/>
</dbReference>
<dbReference type="InterPro" id="IPR042104">
    <property type="entry name" value="PKS_dehydratase_sf"/>
</dbReference>
<accession>A0A7W7PYQ1</accession>
<evidence type="ECO:0000313" key="7">
    <source>
        <dbReference type="Proteomes" id="UP000579523"/>
    </source>
</evidence>
<gene>
    <name evidence="6" type="ORF">FHS37_007869</name>
</gene>
<dbReference type="InterPro" id="IPR020807">
    <property type="entry name" value="PKS_DH"/>
</dbReference>
<dbReference type="Pfam" id="PF22953">
    <property type="entry name" value="SpnB_Rossmann"/>
    <property type="match status" value="1"/>
</dbReference>
<feature type="non-terminal residue" evidence="6">
    <location>
        <position position="674"/>
    </location>
</feature>
<dbReference type="PROSITE" id="PS52019">
    <property type="entry name" value="PKS_MFAS_DH"/>
    <property type="match status" value="1"/>
</dbReference>
<name>A0A7W7PYQ1_9ACTN</name>
<comment type="pathway">
    <text evidence="1">Antibiotic biosynthesis.</text>
</comment>
<evidence type="ECO:0000256" key="1">
    <source>
        <dbReference type="ARBA" id="ARBA00004792"/>
    </source>
</evidence>
<dbReference type="InterPro" id="IPR049900">
    <property type="entry name" value="PKS_mFAS_DH"/>
</dbReference>
<evidence type="ECO:0000259" key="5">
    <source>
        <dbReference type="PROSITE" id="PS52019"/>
    </source>
</evidence>
<dbReference type="Gene3D" id="3.40.366.10">
    <property type="entry name" value="Malonyl-Coenzyme A Acyl Carrier Protein, domain 2"/>
    <property type="match status" value="1"/>
</dbReference>
<dbReference type="SUPFAM" id="SSF52151">
    <property type="entry name" value="FabD/lysophospholipase-like"/>
    <property type="match status" value="1"/>
</dbReference>